<reference evidence="2 3" key="1">
    <citation type="submission" date="2022-03" db="EMBL/GenBank/DDBJ databases">
        <title>Complete genome sequence of Enterococcus innesii DB-1.</title>
        <authorList>
            <person name="Fukuda D."/>
            <person name="Nolasco-Hipolito C."/>
        </authorList>
    </citation>
    <scope>NUCLEOTIDE SEQUENCE [LARGE SCALE GENOMIC DNA]</scope>
    <source>
        <strain evidence="2 3">DB-1</strain>
    </source>
</reference>
<evidence type="ECO:0000259" key="1">
    <source>
        <dbReference type="Pfam" id="PF04230"/>
    </source>
</evidence>
<accession>A0ABN6NLA4</accession>
<dbReference type="Pfam" id="PF04230">
    <property type="entry name" value="PS_pyruv_trans"/>
    <property type="match status" value="1"/>
</dbReference>
<dbReference type="GeneID" id="83456584"/>
<dbReference type="EMBL" id="AP025635">
    <property type="protein sequence ID" value="BDG67024.1"/>
    <property type="molecule type" value="Genomic_DNA"/>
</dbReference>
<evidence type="ECO:0000313" key="2">
    <source>
        <dbReference type="EMBL" id="BDG67024.1"/>
    </source>
</evidence>
<proteinExistence type="predicted"/>
<organism evidence="2 3">
    <name type="scientific">Enterococcus innesii</name>
    <dbReference type="NCBI Taxonomy" id="2839759"/>
    <lineage>
        <taxon>Bacteria</taxon>
        <taxon>Bacillati</taxon>
        <taxon>Bacillota</taxon>
        <taxon>Bacilli</taxon>
        <taxon>Lactobacillales</taxon>
        <taxon>Enterococcaceae</taxon>
        <taxon>Enterococcus</taxon>
    </lineage>
</organism>
<keyword evidence="3" id="KW-1185">Reference proteome</keyword>
<dbReference type="InterPro" id="IPR007345">
    <property type="entry name" value="Polysacch_pyruvyl_Trfase"/>
</dbReference>
<dbReference type="Proteomes" id="UP000831692">
    <property type="component" value="Chromosome"/>
</dbReference>
<gene>
    <name evidence="2" type="ORF">ENLAB_05880</name>
</gene>
<sequence length="377" mass="43703">MKKVGIMSMQRIFNYGSFLQAYGLKKMLESIDNDIKVTFVDYKPGEVLLKTDSKSKGIIRVIKKLTEYNSIDNTLKNKMKFFYHKKRYSKRYFPLLGISKDKNYDTNLDLLIIGSDEVFNCVQSNTNVGYSLDLFGKNSKSKTLISYAGSFGNTTIDKINKYNLKQEIFENFSRFDHISVRDNNSKKIIESLGIGSPKVHVDPVLAYDFMEKEPLIPKETIYKSPYLIVYGYSGRLNKLENNIIKEFARKKNLKILCFGGVQDCCDEFIDCTPFELLAYFRDSSFIITDTFHGTIFSLINKKNFITLIRKSTGLNYGNEEKLTFLLNTFNLIGRGIYDLSEISLEKSFLETINYDQVYEILEQKRNDTYTYLKTVLK</sequence>
<name>A0ABN6NLA4_9ENTE</name>
<evidence type="ECO:0000313" key="3">
    <source>
        <dbReference type="Proteomes" id="UP000831692"/>
    </source>
</evidence>
<feature type="domain" description="Polysaccharide pyruvyl transferase" evidence="1">
    <location>
        <begin position="14"/>
        <end position="308"/>
    </location>
</feature>
<dbReference type="RefSeq" id="WP_244352512.1">
    <property type="nucleotide sequence ID" value="NZ_AP025635.1"/>
</dbReference>
<protein>
    <recommendedName>
        <fullName evidence="1">Polysaccharide pyruvyl transferase domain-containing protein</fullName>
    </recommendedName>
</protein>